<sequence length="459" mass="51205">MLTVEKIGGTSMSALQDVINNIILFRRSGEELYNRIFVVSAFSGVTNLLLENKKTGEPGVYHRIVKYQDFHHSLDELINSLQKINKKYEPLGLDLVIADKFIEQRIHDARHYLDNLANILASGYVSKEGILQAAREILASIGETHSAFVFTNILQSMGINATLVDLSGFHDHKSYTIDQRIKHTFSDIDFTKTICIVTGYAKGTEGIMREFDRGYSEVTFCKIAVAVKPEEAIIHKEYHLCSADPMLVGINNCVPVGFTNYDVADQLADVGMEAIHPKASKPLEINNINLRIKNTFEPEHPGTLITKDYVSQQKRVEVITGTTKLVMIDIYDPLMVGNVGSDFQIMQVFYNLGVSYNFKATSANSISIVIWEKDFHKQLIHDLEEKFEKVTVEKVAMVCLIGSNIDQPGLLAKSAGALAGKNINIKSAGFALRKVNIQFLVAREDFDDAIIALNHTMAT</sequence>
<comment type="catalytic activity">
    <reaction evidence="7">
        <text>L-aspartate + ATP = 4-phospho-L-aspartate + ADP</text>
        <dbReference type="Rhea" id="RHEA:23776"/>
        <dbReference type="ChEBI" id="CHEBI:29991"/>
        <dbReference type="ChEBI" id="CHEBI:30616"/>
        <dbReference type="ChEBI" id="CHEBI:57535"/>
        <dbReference type="ChEBI" id="CHEBI:456216"/>
        <dbReference type="EC" id="2.7.2.4"/>
    </reaction>
</comment>
<dbReference type="GO" id="GO:0004072">
    <property type="term" value="F:aspartate kinase activity"/>
    <property type="evidence" value="ECO:0007669"/>
    <property type="project" value="UniProtKB-EC"/>
</dbReference>
<dbReference type="STRING" id="714943.Mucpa_3107"/>
<dbReference type="InterPro" id="IPR001048">
    <property type="entry name" value="Asp/Glu/Uridylate_kinase"/>
</dbReference>
<dbReference type="GO" id="GO:0005829">
    <property type="term" value="C:cytosol"/>
    <property type="evidence" value="ECO:0007669"/>
    <property type="project" value="TreeGrafter"/>
</dbReference>
<name>H1YEH7_9SPHI</name>
<protein>
    <recommendedName>
        <fullName evidence="2">aspartate kinase</fullName>
        <ecNumber evidence="2">2.7.2.4</ecNumber>
    </recommendedName>
</protein>
<dbReference type="PANTHER" id="PTHR21499:SF3">
    <property type="entry name" value="ASPARTOKINASE"/>
    <property type="match status" value="1"/>
</dbReference>
<keyword evidence="4" id="KW-0547">Nucleotide-binding</keyword>
<dbReference type="InterPro" id="IPR036393">
    <property type="entry name" value="AceGlu_kinase-like_sf"/>
</dbReference>
<dbReference type="AlphaFoldDB" id="H1YEH7"/>
<gene>
    <name evidence="9" type="ORF">Mucpa_3107</name>
</gene>
<feature type="domain" description="Aspartate/glutamate/uridylate kinase" evidence="8">
    <location>
        <begin position="1"/>
        <end position="294"/>
    </location>
</feature>
<evidence type="ECO:0000256" key="3">
    <source>
        <dbReference type="ARBA" id="ARBA00022679"/>
    </source>
</evidence>
<evidence type="ECO:0000256" key="4">
    <source>
        <dbReference type="ARBA" id="ARBA00022741"/>
    </source>
</evidence>
<dbReference type="Gene3D" id="3.30.2130.10">
    <property type="entry name" value="VC0802-like"/>
    <property type="match status" value="1"/>
</dbReference>
<keyword evidence="10" id="KW-1185">Reference proteome</keyword>
<dbReference type="SUPFAM" id="SSF55021">
    <property type="entry name" value="ACT-like"/>
    <property type="match status" value="2"/>
</dbReference>
<evidence type="ECO:0000256" key="5">
    <source>
        <dbReference type="ARBA" id="ARBA00022777"/>
    </source>
</evidence>
<comment type="similarity">
    <text evidence="1">Belongs to the aspartokinase family.</text>
</comment>
<evidence type="ECO:0000256" key="6">
    <source>
        <dbReference type="ARBA" id="ARBA00022840"/>
    </source>
</evidence>
<dbReference type="GO" id="GO:0005524">
    <property type="term" value="F:ATP binding"/>
    <property type="evidence" value="ECO:0007669"/>
    <property type="project" value="UniProtKB-KW"/>
</dbReference>
<evidence type="ECO:0000313" key="10">
    <source>
        <dbReference type="Proteomes" id="UP000002774"/>
    </source>
</evidence>
<dbReference type="PANTHER" id="PTHR21499">
    <property type="entry name" value="ASPARTATE KINASE"/>
    <property type="match status" value="1"/>
</dbReference>
<dbReference type="EMBL" id="CM001403">
    <property type="protein sequence ID" value="EHQ27211.1"/>
    <property type="molecule type" value="Genomic_DNA"/>
</dbReference>
<evidence type="ECO:0000256" key="1">
    <source>
        <dbReference type="ARBA" id="ARBA00010122"/>
    </source>
</evidence>
<dbReference type="Pfam" id="PF00696">
    <property type="entry name" value="AA_kinase"/>
    <property type="match status" value="1"/>
</dbReference>
<proteinExistence type="inferred from homology"/>
<dbReference type="HOGENOM" id="CLU_047213_0_0_10"/>
<dbReference type="Proteomes" id="UP000002774">
    <property type="component" value="Chromosome"/>
</dbReference>
<dbReference type="OrthoDB" id="9799110at2"/>
<evidence type="ECO:0000259" key="8">
    <source>
        <dbReference type="Pfam" id="PF00696"/>
    </source>
</evidence>
<keyword evidence="6" id="KW-0067">ATP-binding</keyword>
<dbReference type="SUPFAM" id="SSF53633">
    <property type="entry name" value="Carbamate kinase-like"/>
    <property type="match status" value="1"/>
</dbReference>
<dbReference type="InterPro" id="IPR045865">
    <property type="entry name" value="ACT-like_dom_sf"/>
</dbReference>
<dbReference type="EC" id="2.7.2.4" evidence="2"/>
<keyword evidence="3" id="KW-0808">Transferase</keyword>
<evidence type="ECO:0000256" key="7">
    <source>
        <dbReference type="ARBA" id="ARBA00047872"/>
    </source>
</evidence>
<dbReference type="RefSeq" id="WP_008507569.1">
    <property type="nucleotide sequence ID" value="NZ_CM001403.1"/>
</dbReference>
<evidence type="ECO:0000313" key="9">
    <source>
        <dbReference type="EMBL" id="EHQ27211.1"/>
    </source>
</evidence>
<dbReference type="NCBIfam" id="NF006614">
    <property type="entry name" value="PRK09181.1"/>
    <property type="match status" value="1"/>
</dbReference>
<dbReference type="eggNOG" id="COG0527">
    <property type="taxonomic scope" value="Bacteria"/>
</dbReference>
<keyword evidence="5 9" id="KW-0418">Kinase</keyword>
<dbReference type="Gene3D" id="3.40.1160.10">
    <property type="entry name" value="Acetylglutamate kinase-like"/>
    <property type="match status" value="1"/>
</dbReference>
<accession>H1YEH7</accession>
<dbReference type="GO" id="GO:0009089">
    <property type="term" value="P:lysine biosynthetic process via diaminopimelate"/>
    <property type="evidence" value="ECO:0007669"/>
    <property type="project" value="TreeGrafter"/>
</dbReference>
<evidence type="ECO:0000256" key="2">
    <source>
        <dbReference type="ARBA" id="ARBA00013059"/>
    </source>
</evidence>
<reference evidence="9" key="1">
    <citation type="submission" date="2011-09" db="EMBL/GenBank/DDBJ databases">
        <title>The permanent draft genome of Mucilaginibacter paludis DSM 18603.</title>
        <authorList>
            <consortium name="US DOE Joint Genome Institute (JGI-PGF)"/>
            <person name="Lucas S."/>
            <person name="Han J."/>
            <person name="Lapidus A."/>
            <person name="Bruce D."/>
            <person name="Goodwin L."/>
            <person name="Pitluck S."/>
            <person name="Peters L."/>
            <person name="Kyrpides N."/>
            <person name="Mavromatis K."/>
            <person name="Ivanova N."/>
            <person name="Mikhailova N."/>
            <person name="Held B."/>
            <person name="Detter J.C."/>
            <person name="Tapia R."/>
            <person name="Han C."/>
            <person name="Land M."/>
            <person name="Hauser L."/>
            <person name="Markowitz V."/>
            <person name="Cheng J.-F."/>
            <person name="Hugenholtz P."/>
            <person name="Woyke T."/>
            <person name="Wu D."/>
            <person name="Tindall B."/>
            <person name="Brambilla E."/>
            <person name="Klenk H.-P."/>
            <person name="Eisen J.A."/>
        </authorList>
    </citation>
    <scope>NUCLEOTIDE SEQUENCE [LARGE SCALE GENOMIC DNA]</scope>
    <source>
        <strain evidence="9">DSM 18603</strain>
    </source>
</reference>
<dbReference type="GO" id="GO:0009090">
    <property type="term" value="P:homoserine biosynthetic process"/>
    <property type="evidence" value="ECO:0007669"/>
    <property type="project" value="TreeGrafter"/>
</dbReference>
<organism evidence="9 10">
    <name type="scientific">Mucilaginibacter paludis DSM 18603</name>
    <dbReference type="NCBI Taxonomy" id="714943"/>
    <lineage>
        <taxon>Bacteria</taxon>
        <taxon>Pseudomonadati</taxon>
        <taxon>Bacteroidota</taxon>
        <taxon>Sphingobacteriia</taxon>
        <taxon>Sphingobacteriales</taxon>
        <taxon>Sphingobacteriaceae</taxon>
        <taxon>Mucilaginibacter</taxon>
    </lineage>
</organism>